<dbReference type="InterPro" id="IPR000719">
    <property type="entry name" value="Prot_kinase_dom"/>
</dbReference>
<dbReference type="PROSITE" id="PS50011">
    <property type="entry name" value="PROTEIN_KINASE_DOM"/>
    <property type="match status" value="1"/>
</dbReference>
<feature type="transmembrane region" description="Helical" evidence="8">
    <location>
        <begin position="73"/>
        <end position="90"/>
    </location>
</feature>
<accession>A0A5B9QR88</accession>
<dbReference type="SUPFAM" id="SSF56112">
    <property type="entry name" value="Protein kinase-like (PK-like)"/>
    <property type="match status" value="1"/>
</dbReference>
<evidence type="ECO:0000256" key="4">
    <source>
        <dbReference type="ARBA" id="ARBA00022741"/>
    </source>
</evidence>
<dbReference type="GO" id="GO:0005524">
    <property type="term" value="F:ATP binding"/>
    <property type="evidence" value="ECO:0007669"/>
    <property type="project" value="UniProtKB-UniRule"/>
</dbReference>
<dbReference type="KEGG" id="bgok:Pr1d_39560"/>
<dbReference type="InterPro" id="IPR008271">
    <property type="entry name" value="Ser/Thr_kinase_AS"/>
</dbReference>
<feature type="transmembrane region" description="Helical" evidence="8">
    <location>
        <begin position="167"/>
        <end position="186"/>
    </location>
</feature>
<keyword evidence="8" id="KW-0812">Transmembrane</keyword>
<dbReference type="PANTHER" id="PTHR43289:SF6">
    <property type="entry name" value="SERINE_THREONINE-PROTEIN KINASE NEKL-3"/>
    <property type="match status" value="1"/>
</dbReference>
<dbReference type="PROSITE" id="PS00107">
    <property type="entry name" value="PROTEIN_KINASE_ATP"/>
    <property type="match status" value="1"/>
</dbReference>
<name>A0A5B9QR88_9BACT</name>
<feature type="transmembrane region" description="Helical" evidence="8">
    <location>
        <begin position="134"/>
        <end position="152"/>
    </location>
</feature>
<dbReference type="PANTHER" id="PTHR43289">
    <property type="entry name" value="MITOGEN-ACTIVATED PROTEIN KINASE KINASE KINASE 20-RELATED"/>
    <property type="match status" value="1"/>
</dbReference>
<gene>
    <name evidence="10" type="primary">pknB_10</name>
    <name evidence="10" type="ORF">Pr1d_39560</name>
</gene>
<feature type="transmembrane region" description="Helical" evidence="8">
    <location>
        <begin position="102"/>
        <end position="122"/>
    </location>
</feature>
<keyword evidence="8" id="KW-0472">Membrane</keyword>
<evidence type="ECO:0000256" key="7">
    <source>
        <dbReference type="PROSITE-ProRule" id="PRU10141"/>
    </source>
</evidence>
<evidence type="ECO:0000256" key="1">
    <source>
        <dbReference type="ARBA" id="ARBA00012513"/>
    </source>
</evidence>
<keyword evidence="8" id="KW-1133">Transmembrane helix</keyword>
<evidence type="ECO:0000256" key="5">
    <source>
        <dbReference type="ARBA" id="ARBA00022777"/>
    </source>
</evidence>
<proteinExistence type="predicted"/>
<dbReference type="InterPro" id="IPR017441">
    <property type="entry name" value="Protein_kinase_ATP_BS"/>
</dbReference>
<feature type="binding site" evidence="7">
    <location>
        <position position="297"/>
    </location>
    <ligand>
        <name>ATP</name>
        <dbReference type="ChEBI" id="CHEBI:30616"/>
    </ligand>
</feature>
<dbReference type="CDD" id="cd14014">
    <property type="entry name" value="STKc_PknB_like"/>
    <property type="match status" value="1"/>
</dbReference>
<evidence type="ECO:0000256" key="8">
    <source>
        <dbReference type="SAM" id="Phobius"/>
    </source>
</evidence>
<keyword evidence="2" id="KW-0723">Serine/threonine-protein kinase</keyword>
<sequence length="572" mass="63793">MEQQNNNSVPSAADTPSSYAETIESPLSLLELSDATQPSVRVPLQRNIALVEGSAPQLSQETLDLLRDRLRTVALLLCGGFAVFLAWDLLSPARYLSSHSQLTLWFHAAVTVVLAVLAQRMCTRCDFVLKHLRLTEFLVFGTPALFFLLLNYDQLVQSAELQDGHSHIPNISGVWLLLIFTYAVFIPNHWQRAAIVLSLMGLAPMVVLSIVYFTSPAFSELSHLAPFRGVFVQQFLSTLLMVVVGTVGVRTIGNLRQEAFAAKQLGQYRLRQMLGSGGMGEVYLAEHNMMKRPCAIKIIRPEKTRDPKVLARFEREVQATAKLSHWNSIDIYDYGRTSDGTFYYVMEFLPGHNIGEMVDTYGSLPAGRVVYLMKQVCEALSEAHSHGLVHRDIKPANIFCAYRGGQFDVAKLLDFGLAKPTKEVDDVELTQEGAITGSPLYMSPEQATGSNEVDERSDIYSLGAVMYLMATGHPPFDYQQPIKVLIAHASEAPIAPREWNPSVPIELEEIILRCLEKQPEDRFQSVEELRDQLDAVPQAEPWSSHQASEWWNCNGCPKRKKLAAELVEMAAG</sequence>
<dbReference type="Pfam" id="PF00069">
    <property type="entry name" value="Pkinase"/>
    <property type="match status" value="1"/>
</dbReference>
<evidence type="ECO:0000259" key="9">
    <source>
        <dbReference type="PROSITE" id="PS50011"/>
    </source>
</evidence>
<evidence type="ECO:0000313" key="10">
    <source>
        <dbReference type="EMBL" id="QEG36641.1"/>
    </source>
</evidence>
<evidence type="ECO:0000313" key="11">
    <source>
        <dbReference type="Proteomes" id="UP000323917"/>
    </source>
</evidence>
<dbReference type="EC" id="2.7.11.1" evidence="1"/>
<dbReference type="EMBL" id="CP042913">
    <property type="protein sequence ID" value="QEG36641.1"/>
    <property type="molecule type" value="Genomic_DNA"/>
</dbReference>
<dbReference type="GO" id="GO:0004674">
    <property type="term" value="F:protein serine/threonine kinase activity"/>
    <property type="evidence" value="ECO:0007669"/>
    <property type="project" value="UniProtKB-KW"/>
</dbReference>
<dbReference type="InterPro" id="IPR011009">
    <property type="entry name" value="Kinase-like_dom_sf"/>
</dbReference>
<keyword evidence="3 10" id="KW-0808">Transferase</keyword>
<organism evidence="10 11">
    <name type="scientific">Bythopirellula goksoeyrii</name>
    <dbReference type="NCBI Taxonomy" id="1400387"/>
    <lineage>
        <taxon>Bacteria</taxon>
        <taxon>Pseudomonadati</taxon>
        <taxon>Planctomycetota</taxon>
        <taxon>Planctomycetia</taxon>
        <taxon>Pirellulales</taxon>
        <taxon>Lacipirellulaceae</taxon>
        <taxon>Bythopirellula</taxon>
    </lineage>
</organism>
<dbReference type="Proteomes" id="UP000323917">
    <property type="component" value="Chromosome"/>
</dbReference>
<evidence type="ECO:0000256" key="3">
    <source>
        <dbReference type="ARBA" id="ARBA00022679"/>
    </source>
</evidence>
<dbReference type="RefSeq" id="WP_148074962.1">
    <property type="nucleotide sequence ID" value="NZ_CP042913.1"/>
</dbReference>
<reference evidence="10 11" key="1">
    <citation type="submission" date="2019-08" db="EMBL/GenBank/DDBJ databases">
        <title>Deep-cultivation of Planctomycetes and their phenomic and genomic characterization uncovers novel biology.</title>
        <authorList>
            <person name="Wiegand S."/>
            <person name="Jogler M."/>
            <person name="Boedeker C."/>
            <person name="Pinto D."/>
            <person name="Vollmers J."/>
            <person name="Rivas-Marin E."/>
            <person name="Kohn T."/>
            <person name="Peeters S.H."/>
            <person name="Heuer A."/>
            <person name="Rast P."/>
            <person name="Oberbeckmann S."/>
            <person name="Bunk B."/>
            <person name="Jeske O."/>
            <person name="Meyerdierks A."/>
            <person name="Storesund J.E."/>
            <person name="Kallscheuer N."/>
            <person name="Luecker S."/>
            <person name="Lage O.M."/>
            <person name="Pohl T."/>
            <person name="Merkel B.J."/>
            <person name="Hornburger P."/>
            <person name="Mueller R.-W."/>
            <person name="Bruemmer F."/>
            <person name="Labrenz M."/>
            <person name="Spormann A.M."/>
            <person name="Op den Camp H."/>
            <person name="Overmann J."/>
            <person name="Amann R."/>
            <person name="Jetten M.S.M."/>
            <person name="Mascher T."/>
            <person name="Medema M.H."/>
            <person name="Devos D.P."/>
            <person name="Kaster A.-K."/>
            <person name="Ovreas L."/>
            <person name="Rohde M."/>
            <person name="Galperin M.Y."/>
            <person name="Jogler C."/>
        </authorList>
    </citation>
    <scope>NUCLEOTIDE SEQUENCE [LARGE SCALE GENOMIC DNA]</scope>
    <source>
        <strain evidence="10 11">Pr1d</strain>
    </source>
</reference>
<keyword evidence="4 7" id="KW-0547">Nucleotide-binding</keyword>
<dbReference type="Gene3D" id="3.30.200.20">
    <property type="entry name" value="Phosphorylase Kinase, domain 1"/>
    <property type="match status" value="1"/>
</dbReference>
<keyword evidence="5 10" id="KW-0418">Kinase</keyword>
<dbReference type="PROSITE" id="PS00108">
    <property type="entry name" value="PROTEIN_KINASE_ST"/>
    <property type="match status" value="1"/>
</dbReference>
<dbReference type="FunFam" id="1.10.510.10:FF:000021">
    <property type="entry name" value="Serine/threonine protein kinase"/>
    <property type="match status" value="1"/>
</dbReference>
<evidence type="ECO:0000256" key="2">
    <source>
        <dbReference type="ARBA" id="ARBA00022527"/>
    </source>
</evidence>
<keyword evidence="6 7" id="KW-0067">ATP-binding</keyword>
<dbReference type="Gene3D" id="1.10.510.10">
    <property type="entry name" value="Transferase(Phosphotransferase) domain 1"/>
    <property type="match status" value="1"/>
</dbReference>
<feature type="domain" description="Protein kinase" evidence="9">
    <location>
        <begin position="268"/>
        <end position="543"/>
    </location>
</feature>
<dbReference type="OrthoDB" id="6111975at2"/>
<feature type="transmembrane region" description="Helical" evidence="8">
    <location>
        <begin position="235"/>
        <end position="253"/>
    </location>
</feature>
<evidence type="ECO:0000256" key="6">
    <source>
        <dbReference type="ARBA" id="ARBA00022840"/>
    </source>
</evidence>
<dbReference type="AlphaFoldDB" id="A0A5B9QR88"/>
<protein>
    <recommendedName>
        <fullName evidence="1">non-specific serine/threonine protein kinase</fullName>
        <ecNumber evidence="1">2.7.11.1</ecNumber>
    </recommendedName>
</protein>
<dbReference type="SMART" id="SM00220">
    <property type="entry name" value="S_TKc"/>
    <property type="match status" value="1"/>
</dbReference>
<keyword evidence="11" id="KW-1185">Reference proteome</keyword>
<feature type="transmembrane region" description="Helical" evidence="8">
    <location>
        <begin position="193"/>
        <end position="215"/>
    </location>
</feature>